<dbReference type="EMBL" id="FZQP02000793">
    <property type="protein sequence ID" value="VVC90482.1"/>
    <property type="molecule type" value="Genomic_DNA"/>
</dbReference>
<feature type="compositionally biased region" description="Polar residues" evidence="3">
    <location>
        <begin position="42"/>
        <end position="52"/>
    </location>
</feature>
<keyword evidence="5" id="KW-1185">Reference proteome</keyword>
<keyword evidence="2" id="KW-0067">ATP-binding</keyword>
<dbReference type="Gene3D" id="3.30.310.80">
    <property type="entry name" value="Kinase associated domain 1, KA1"/>
    <property type="match status" value="1"/>
</dbReference>
<sequence length="76" mass="8564">MTQKHVKMSLQLYQVDYKSYLLDFKSLSGEKEESDDEGASPLAQTPVNQSAAPQPCSHHTMEFFEMCAALIIQLAR</sequence>
<keyword evidence="1" id="KW-0547">Nucleotide-binding</keyword>
<dbReference type="Proteomes" id="UP000324832">
    <property type="component" value="Unassembled WGS sequence"/>
</dbReference>
<dbReference type="InterPro" id="IPR028375">
    <property type="entry name" value="KA1/Ssp2_C"/>
</dbReference>
<dbReference type="GO" id="GO:0005524">
    <property type="term" value="F:ATP binding"/>
    <property type="evidence" value="ECO:0007669"/>
    <property type="project" value="UniProtKB-KW"/>
</dbReference>
<accession>A0A5E4PZ58</accession>
<feature type="region of interest" description="Disordered" evidence="3">
    <location>
        <begin position="30"/>
        <end position="55"/>
    </location>
</feature>
<reference evidence="4 5" key="1">
    <citation type="submission" date="2017-07" db="EMBL/GenBank/DDBJ databases">
        <authorList>
            <person name="Talla V."/>
            <person name="Backstrom N."/>
        </authorList>
    </citation>
    <scope>NUCLEOTIDE SEQUENCE [LARGE SCALE GENOMIC DNA]</scope>
</reference>
<gene>
    <name evidence="4" type="ORF">LSINAPIS_LOCUS3380</name>
</gene>
<evidence type="ECO:0000313" key="5">
    <source>
        <dbReference type="Proteomes" id="UP000324832"/>
    </source>
</evidence>
<name>A0A5E4PZ58_9NEOP</name>
<proteinExistence type="predicted"/>
<evidence type="ECO:0000256" key="1">
    <source>
        <dbReference type="ARBA" id="ARBA00022741"/>
    </source>
</evidence>
<dbReference type="SUPFAM" id="SSF103243">
    <property type="entry name" value="KA1-like"/>
    <property type="match status" value="1"/>
</dbReference>
<organism evidence="4 5">
    <name type="scientific">Leptidea sinapis</name>
    <dbReference type="NCBI Taxonomy" id="189913"/>
    <lineage>
        <taxon>Eukaryota</taxon>
        <taxon>Metazoa</taxon>
        <taxon>Ecdysozoa</taxon>
        <taxon>Arthropoda</taxon>
        <taxon>Hexapoda</taxon>
        <taxon>Insecta</taxon>
        <taxon>Pterygota</taxon>
        <taxon>Neoptera</taxon>
        <taxon>Endopterygota</taxon>
        <taxon>Lepidoptera</taxon>
        <taxon>Glossata</taxon>
        <taxon>Ditrysia</taxon>
        <taxon>Papilionoidea</taxon>
        <taxon>Pieridae</taxon>
        <taxon>Dismorphiinae</taxon>
        <taxon>Leptidea</taxon>
    </lineage>
</organism>
<protein>
    <submittedName>
        <fullName evidence="4">Uncharacterized protein</fullName>
    </submittedName>
</protein>
<dbReference type="AlphaFoldDB" id="A0A5E4PZ58"/>
<evidence type="ECO:0000256" key="3">
    <source>
        <dbReference type="SAM" id="MobiDB-lite"/>
    </source>
</evidence>
<evidence type="ECO:0000313" key="4">
    <source>
        <dbReference type="EMBL" id="VVC90482.1"/>
    </source>
</evidence>
<evidence type="ECO:0000256" key="2">
    <source>
        <dbReference type="ARBA" id="ARBA00022840"/>
    </source>
</evidence>